<dbReference type="CDD" id="cd00130">
    <property type="entry name" value="PAS"/>
    <property type="match status" value="2"/>
</dbReference>
<dbReference type="Proteomes" id="UP000034681">
    <property type="component" value="Unassembled WGS sequence"/>
</dbReference>
<keyword evidence="5" id="KW-0418">Kinase</keyword>
<dbReference type="InterPro" id="IPR000700">
    <property type="entry name" value="PAS-assoc_C"/>
</dbReference>
<dbReference type="InterPro" id="IPR013656">
    <property type="entry name" value="PAS_4"/>
</dbReference>
<evidence type="ECO:0000313" key="9">
    <source>
        <dbReference type="EMBL" id="KKJ00113.1"/>
    </source>
</evidence>
<sequence>MTTAPPPLAVNWLTDLLHSPGFLVIQGWVMVTDPESARGSLDPTAPDQPCLRLESASGGVIWYPQIFAGDCVGLFGHDAVTLQTCPHLWLEQIHGDDRPTLGHNLCEDSAPFLLRVKQFQSGDRWLSVHTTRHSQGEKFWVILWAMVLPDGRATADHRKTTLAPDGIGSPSDSAIVAAPVAATVTDPVADLFQGIQLQAQQYRILFEQNPNPMWVQDWESYRFLSVNKAAIDLYGYPREEFLDLSLQDLHDPEEWASLVAQLPQLANHSHYPTTQRAWQQRRRDGLIIAVELAVYQVQWDRRSVALVLARDITAKLQAETALWKSHQRYEELVNSIDGIVWEFDLQTCRFTFVSHQAQVLLGYAVIQWLEEDNFWMNHIHPDDQDWVFSLCRMKVSNFQRRDIEYRMITAQGNVLWVRDIIKVVEAEGKPWKLRGVMVNVTEQKESYGMLRQYEKIVSSTNDGIALLDCNYIYRVVNQAYLKRLNKHYSDIVGHSVDEILGNSTQFKVIKQNLDRCLAGETVQYETWLEYPCPGHYFLSITYTPYRDLKGNVANIIASIRDLTALKQAEIAFIEQADRERFLLSMMKRIRTSLSLDSILDTTVVEVQQLLYCDRVLVYACLDQAEGIVPLEEDGFKISTPLCSALTFQSRFVAEAVAEGWGALLDNETDDPVLNKLGAKQVSNGTKILNISDIDQAKLDSVHRDFLGSLGMRLISKTNENRL</sequence>
<dbReference type="InterPro" id="IPR013655">
    <property type="entry name" value="PAS_fold_3"/>
</dbReference>
<dbReference type="PROSITE" id="PS50046">
    <property type="entry name" value="PHYTOCHROME_2"/>
    <property type="match status" value="1"/>
</dbReference>
<gene>
    <name evidence="9" type="ORF">PROH_10270</name>
</gene>
<dbReference type="SMART" id="SM00091">
    <property type="entry name" value="PAS"/>
    <property type="match status" value="3"/>
</dbReference>
<evidence type="ECO:0000313" key="10">
    <source>
        <dbReference type="Proteomes" id="UP000034681"/>
    </source>
</evidence>
<dbReference type="EMBL" id="AJTX02000004">
    <property type="protein sequence ID" value="KKJ00113.1"/>
    <property type="molecule type" value="Genomic_DNA"/>
</dbReference>
<dbReference type="InterPro" id="IPR016132">
    <property type="entry name" value="Phyto_chromo_attachment"/>
</dbReference>
<dbReference type="InterPro" id="IPR052162">
    <property type="entry name" value="Sensor_kinase/Photoreceptor"/>
</dbReference>
<evidence type="ECO:0000259" key="8">
    <source>
        <dbReference type="PROSITE" id="PS50113"/>
    </source>
</evidence>
<dbReference type="InterPro" id="IPR035965">
    <property type="entry name" value="PAS-like_dom_sf"/>
</dbReference>
<accession>A0A0M2PYF2</accession>
<keyword evidence="10" id="KW-1185">Reference proteome</keyword>
<dbReference type="Pfam" id="PF08447">
    <property type="entry name" value="PAS_3"/>
    <property type="match status" value="1"/>
</dbReference>
<dbReference type="PROSITE" id="PS50113">
    <property type="entry name" value="PAC"/>
    <property type="match status" value="2"/>
</dbReference>
<organism evidence="9 10">
    <name type="scientific">Prochlorothrix hollandica PCC 9006 = CALU 1027</name>
    <dbReference type="NCBI Taxonomy" id="317619"/>
    <lineage>
        <taxon>Bacteria</taxon>
        <taxon>Bacillati</taxon>
        <taxon>Cyanobacteriota</taxon>
        <taxon>Cyanophyceae</taxon>
        <taxon>Prochlorotrichales</taxon>
        <taxon>Prochlorotrichaceae</taxon>
        <taxon>Prochlorothrix</taxon>
    </lineage>
</organism>
<feature type="domain" description="Phytochrome chromophore attachment site" evidence="6">
    <location>
        <begin position="594"/>
        <end position="631"/>
    </location>
</feature>
<dbReference type="NCBIfam" id="TIGR00229">
    <property type="entry name" value="sensory_box"/>
    <property type="match status" value="3"/>
</dbReference>
<dbReference type="PANTHER" id="PTHR43304:SF1">
    <property type="entry name" value="PAC DOMAIN-CONTAINING PROTEIN"/>
    <property type="match status" value="1"/>
</dbReference>
<keyword evidence="4" id="KW-0808">Transferase</keyword>
<dbReference type="EC" id="2.7.13.3" evidence="2"/>
<dbReference type="GO" id="GO:0004673">
    <property type="term" value="F:protein histidine kinase activity"/>
    <property type="evidence" value="ECO:0007669"/>
    <property type="project" value="UniProtKB-EC"/>
</dbReference>
<feature type="domain" description="PAS" evidence="7">
    <location>
        <begin position="198"/>
        <end position="269"/>
    </location>
</feature>
<evidence type="ECO:0000256" key="5">
    <source>
        <dbReference type="ARBA" id="ARBA00022777"/>
    </source>
</evidence>
<comment type="caution">
    <text evidence="9">The sequence shown here is derived from an EMBL/GenBank/DDBJ whole genome shotgun (WGS) entry which is preliminary data.</text>
</comment>
<protein>
    <recommendedName>
        <fullName evidence="2">histidine kinase</fullName>
        <ecNumber evidence="2">2.7.13.3</ecNumber>
    </recommendedName>
</protein>
<feature type="domain" description="PAS" evidence="7">
    <location>
        <begin position="325"/>
        <end position="385"/>
    </location>
</feature>
<proteinExistence type="predicted"/>
<evidence type="ECO:0000256" key="4">
    <source>
        <dbReference type="ARBA" id="ARBA00022679"/>
    </source>
</evidence>
<dbReference type="Gene3D" id="3.30.450.20">
    <property type="entry name" value="PAS domain"/>
    <property type="match status" value="3"/>
</dbReference>
<comment type="catalytic activity">
    <reaction evidence="1">
        <text>ATP + protein L-histidine = ADP + protein N-phospho-L-histidine.</text>
        <dbReference type="EC" id="2.7.13.3"/>
    </reaction>
</comment>
<keyword evidence="3" id="KW-0597">Phosphoprotein</keyword>
<dbReference type="SUPFAM" id="SSF55785">
    <property type="entry name" value="PYP-like sensor domain (PAS domain)"/>
    <property type="match status" value="3"/>
</dbReference>
<evidence type="ECO:0000259" key="6">
    <source>
        <dbReference type="PROSITE" id="PS50046"/>
    </source>
</evidence>
<dbReference type="STRING" id="317619.GCA_000332315_00822"/>
<dbReference type="Pfam" id="PF13426">
    <property type="entry name" value="PAS_9"/>
    <property type="match status" value="1"/>
</dbReference>
<dbReference type="Pfam" id="PF08448">
    <property type="entry name" value="PAS_4"/>
    <property type="match status" value="1"/>
</dbReference>
<dbReference type="SMART" id="SM00086">
    <property type="entry name" value="PAC"/>
    <property type="match status" value="2"/>
</dbReference>
<dbReference type="eggNOG" id="COG2202">
    <property type="taxonomic scope" value="Bacteria"/>
</dbReference>
<dbReference type="InterPro" id="IPR000014">
    <property type="entry name" value="PAS"/>
</dbReference>
<dbReference type="InterPro" id="IPR001610">
    <property type="entry name" value="PAC"/>
</dbReference>
<evidence type="ECO:0000259" key="7">
    <source>
        <dbReference type="PROSITE" id="PS50112"/>
    </source>
</evidence>
<dbReference type="InterPro" id="IPR029016">
    <property type="entry name" value="GAF-like_dom_sf"/>
</dbReference>
<dbReference type="SUPFAM" id="SSF55781">
    <property type="entry name" value="GAF domain-like"/>
    <property type="match status" value="1"/>
</dbReference>
<name>A0A0M2PYF2_PROHO</name>
<dbReference type="PROSITE" id="PS50112">
    <property type="entry name" value="PAS"/>
    <property type="match status" value="2"/>
</dbReference>
<evidence type="ECO:0000256" key="3">
    <source>
        <dbReference type="ARBA" id="ARBA00022553"/>
    </source>
</evidence>
<reference evidence="9" key="1">
    <citation type="submission" date="2012-04" db="EMBL/GenBank/DDBJ databases">
        <authorList>
            <person name="Borisov I.G."/>
            <person name="Ivanikova N.V."/>
            <person name="Pinevich A.V."/>
        </authorList>
    </citation>
    <scope>NUCLEOTIDE SEQUENCE</scope>
    <source>
        <strain evidence="9">CALU 1027</strain>
    </source>
</reference>
<feature type="domain" description="PAC" evidence="8">
    <location>
        <begin position="401"/>
        <end position="452"/>
    </location>
</feature>
<feature type="domain" description="PAC" evidence="8">
    <location>
        <begin position="522"/>
        <end position="574"/>
    </location>
</feature>
<dbReference type="Gene3D" id="3.30.450.40">
    <property type="match status" value="1"/>
</dbReference>
<dbReference type="eggNOG" id="COG3706">
    <property type="taxonomic scope" value="Bacteria"/>
</dbReference>
<dbReference type="PANTHER" id="PTHR43304">
    <property type="entry name" value="PHYTOCHROME-LIKE PROTEIN CPH1"/>
    <property type="match status" value="1"/>
</dbReference>
<dbReference type="AlphaFoldDB" id="A0A0M2PYF2"/>
<evidence type="ECO:0000256" key="1">
    <source>
        <dbReference type="ARBA" id="ARBA00000085"/>
    </source>
</evidence>
<evidence type="ECO:0000256" key="2">
    <source>
        <dbReference type="ARBA" id="ARBA00012438"/>
    </source>
</evidence>